<keyword evidence="4" id="KW-1185">Reference proteome</keyword>
<reference evidence="3 4" key="1">
    <citation type="submission" date="2020-01" db="EMBL/GenBank/DDBJ databases">
        <authorList>
            <person name="Rodrigo-Torres L."/>
            <person name="Arahal R. D."/>
            <person name="Lucena T."/>
        </authorList>
    </citation>
    <scope>NUCLEOTIDE SEQUENCE [LARGE SCALE GENOMIC DNA]</scope>
    <source>
        <strain evidence="3 4">CECT 9293</strain>
    </source>
</reference>
<feature type="signal peptide" evidence="2">
    <location>
        <begin position="1"/>
        <end position="23"/>
    </location>
</feature>
<evidence type="ECO:0000256" key="2">
    <source>
        <dbReference type="SAM" id="SignalP"/>
    </source>
</evidence>
<feature type="compositionally biased region" description="Polar residues" evidence="1">
    <location>
        <begin position="63"/>
        <end position="76"/>
    </location>
</feature>
<dbReference type="EMBL" id="CACVBR010000059">
    <property type="protein sequence ID" value="CAA7197512.1"/>
    <property type="molecule type" value="Genomic_DNA"/>
</dbReference>
<protein>
    <recommendedName>
        <fullName evidence="5">Lipoprotein</fullName>
    </recommendedName>
</protein>
<proteinExistence type="predicted"/>
<dbReference type="AlphaFoldDB" id="A0A6N4X930"/>
<dbReference type="Proteomes" id="UP000445144">
    <property type="component" value="Unassembled WGS sequence"/>
</dbReference>
<evidence type="ECO:0000256" key="1">
    <source>
        <dbReference type="SAM" id="MobiDB-lite"/>
    </source>
</evidence>
<feature type="chain" id="PRO_5027041804" description="Lipoprotein" evidence="2">
    <location>
        <begin position="24"/>
        <end position="89"/>
    </location>
</feature>
<organism evidence="3 4">
    <name type="scientific">Chryseobacterium potabilaquae</name>
    <dbReference type="NCBI Taxonomy" id="2675057"/>
    <lineage>
        <taxon>Bacteria</taxon>
        <taxon>Pseudomonadati</taxon>
        <taxon>Bacteroidota</taxon>
        <taxon>Flavobacteriia</taxon>
        <taxon>Flavobacteriales</taxon>
        <taxon>Weeksellaceae</taxon>
        <taxon>Chryseobacterium group</taxon>
        <taxon>Chryseobacterium</taxon>
    </lineage>
</organism>
<dbReference type="PROSITE" id="PS51257">
    <property type="entry name" value="PROKAR_LIPOPROTEIN"/>
    <property type="match status" value="1"/>
</dbReference>
<keyword evidence="2" id="KW-0732">Signal</keyword>
<evidence type="ECO:0008006" key="5">
    <source>
        <dbReference type="Google" id="ProtNLM"/>
    </source>
</evidence>
<dbReference type="RefSeq" id="WP_162034166.1">
    <property type="nucleotide sequence ID" value="NZ_CACVBR010000059.1"/>
</dbReference>
<feature type="region of interest" description="Disordered" evidence="1">
    <location>
        <begin position="63"/>
        <end position="89"/>
    </location>
</feature>
<evidence type="ECO:0000313" key="3">
    <source>
        <dbReference type="EMBL" id="CAA7197512.1"/>
    </source>
</evidence>
<name>A0A6N4X930_9FLAO</name>
<gene>
    <name evidence="3" type="ORF">CHRY9293_03577</name>
</gene>
<accession>A0A6N4X930</accession>
<sequence>MKKRILKVIVAFLLLVSVFSCESNDEDSYQKNENSSNKKVFDKSVYFENYILSNKIENDSLKIQNSNDGARNNGQAFETIDPTKSDRPK</sequence>
<evidence type="ECO:0000313" key="4">
    <source>
        <dbReference type="Proteomes" id="UP000445144"/>
    </source>
</evidence>